<sequence>MRRFALICSLDQFLYPFFTPAYRVPQLNNPKSQGYHNLTYANHTLSDPLLTPQGESQCKDLSAEFPHHAQIDLIVASPLRRTLYTALLAFEDQIKSRGLKIIALPEIQETSDVPCDVGSDLELLEKEVTEKGLPVDLKLVGEGWNSKTGKWAPTAEAIEDRAREARRWLKSRPEKEIVIVSHGGFLHYFTEDWQDSTLYQVTKRKPSPNNYTNVRPSPTYPGTGWRNTEYRTYTFSDLVHQDDLYGRPLGGDNATIQETPESRLRRGKSPEVPPRALRKQFFIQAMKGWENQVLDWAKQEETKTGTTAGIEARSGDKVVRGEDWEEESVYA</sequence>
<protein>
    <recommendedName>
        <fullName evidence="4">Phosphoglycerate mutase</fullName>
    </recommendedName>
</protein>
<feature type="region of interest" description="Disordered" evidence="1">
    <location>
        <begin position="303"/>
        <end position="331"/>
    </location>
</feature>
<dbReference type="Proteomes" id="UP000242814">
    <property type="component" value="Unassembled WGS sequence"/>
</dbReference>
<dbReference type="VEuPathDB" id="FungiDB:PADG_03631"/>
<gene>
    <name evidence="2" type="ORF">ACO22_00196</name>
</gene>
<dbReference type="PANTHER" id="PTHR48100">
    <property type="entry name" value="BROAD-SPECIFICITY PHOSPHATASE YOR283W-RELATED"/>
    <property type="match status" value="1"/>
</dbReference>
<dbReference type="CDD" id="cd07067">
    <property type="entry name" value="HP_PGM_like"/>
    <property type="match status" value="1"/>
</dbReference>
<evidence type="ECO:0000256" key="1">
    <source>
        <dbReference type="SAM" id="MobiDB-lite"/>
    </source>
</evidence>
<feature type="region of interest" description="Disordered" evidence="1">
    <location>
        <begin position="249"/>
        <end position="272"/>
    </location>
</feature>
<dbReference type="InterPro" id="IPR050275">
    <property type="entry name" value="PGM_Phosphatase"/>
</dbReference>
<dbReference type="InterPro" id="IPR029033">
    <property type="entry name" value="His_PPase_superfam"/>
</dbReference>
<proteinExistence type="predicted"/>
<dbReference type="InterPro" id="IPR013078">
    <property type="entry name" value="His_Pase_superF_clade-1"/>
</dbReference>
<dbReference type="SUPFAM" id="SSF53254">
    <property type="entry name" value="Phosphoglycerate mutase-like"/>
    <property type="match status" value="1"/>
</dbReference>
<dbReference type="GO" id="GO:0005737">
    <property type="term" value="C:cytoplasm"/>
    <property type="evidence" value="ECO:0007669"/>
    <property type="project" value="TreeGrafter"/>
</dbReference>
<dbReference type="VEuPathDB" id="FungiDB:PABG_01769"/>
<name>A0A1D2JQ56_PARBR</name>
<organism evidence="2 3">
    <name type="scientific">Paracoccidioides brasiliensis</name>
    <dbReference type="NCBI Taxonomy" id="121759"/>
    <lineage>
        <taxon>Eukaryota</taxon>
        <taxon>Fungi</taxon>
        <taxon>Dikarya</taxon>
        <taxon>Ascomycota</taxon>
        <taxon>Pezizomycotina</taxon>
        <taxon>Eurotiomycetes</taxon>
        <taxon>Eurotiomycetidae</taxon>
        <taxon>Onygenales</taxon>
        <taxon>Ajellomycetaceae</taxon>
        <taxon>Paracoccidioides</taxon>
    </lineage>
</organism>
<dbReference type="GO" id="GO:0016791">
    <property type="term" value="F:phosphatase activity"/>
    <property type="evidence" value="ECO:0007669"/>
    <property type="project" value="TreeGrafter"/>
</dbReference>
<dbReference type="EMBL" id="LZYO01000003">
    <property type="protein sequence ID" value="ODH45318.1"/>
    <property type="molecule type" value="Genomic_DNA"/>
</dbReference>
<evidence type="ECO:0008006" key="4">
    <source>
        <dbReference type="Google" id="ProtNLM"/>
    </source>
</evidence>
<dbReference type="Pfam" id="PF00300">
    <property type="entry name" value="His_Phos_1"/>
    <property type="match status" value="1"/>
</dbReference>
<evidence type="ECO:0000313" key="2">
    <source>
        <dbReference type="EMBL" id="ODH45318.1"/>
    </source>
</evidence>
<accession>A0A1D2JQ56</accession>
<dbReference type="AlphaFoldDB" id="A0A1D2JQ56"/>
<evidence type="ECO:0000313" key="3">
    <source>
        <dbReference type="Proteomes" id="UP000242814"/>
    </source>
</evidence>
<reference evidence="2 3" key="1">
    <citation type="submission" date="2016-06" db="EMBL/GenBank/DDBJ databases">
        <authorList>
            <person name="Kjaerup R.B."/>
            <person name="Dalgaard T.S."/>
            <person name="Juul-Madsen H.R."/>
        </authorList>
    </citation>
    <scope>NUCLEOTIDE SEQUENCE [LARGE SCALE GENOMIC DNA]</scope>
    <source>
        <strain evidence="2 3">Pb300</strain>
    </source>
</reference>
<dbReference type="Gene3D" id="3.40.50.1240">
    <property type="entry name" value="Phosphoglycerate mutase-like"/>
    <property type="match status" value="1"/>
</dbReference>
<dbReference type="PANTHER" id="PTHR48100:SF54">
    <property type="entry name" value="PHOSPHATASE SPAC5H10.03-RELATED"/>
    <property type="match status" value="1"/>
</dbReference>
<feature type="compositionally biased region" description="Basic and acidic residues" evidence="1">
    <location>
        <begin position="313"/>
        <end position="322"/>
    </location>
</feature>
<comment type="caution">
    <text evidence="2">The sequence shown here is derived from an EMBL/GenBank/DDBJ whole genome shotgun (WGS) entry which is preliminary data.</text>
</comment>